<proteinExistence type="predicted"/>
<evidence type="ECO:0000313" key="3">
    <source>
        <dbReference type="Proteomes" id="UP000547011"/>
    </source>
</evidence>
<dbReference type="AlphaFoldDB" id="A0A7W6N9R0"/>
<accession>A0A7W6N9R0</accession>
<evidence type="ECO:0000256" key="1">
    <source>
        <dbReference type="SAM" id="MobiDB-lite"/>
    </source>
</evidence>
<reference evidence="2 3" key="1">
    <citation type="submission" date="2020-08" db="EMBL/GenBank/DDBJ databases">
        <title>Genomic Encyclopedia of Type Strains, Phase IV (KMG-IV): sequencing the most valuable type-strain genomes for metagenomic binning, comparative biology and taxonomic classification.</title>
        <authorList>
            <person name="Goeker M."/>
        </authorList>
    </citation>
    <scope>NUCLEOTIDE SEQUENCE [LARGE SCALE GENOMIC DNA]</scope>
    <source>
        <strain evidence="2 3">DSM 23447</strain>
    </source>
</reference>
<keyword evidence="3" id="KW-1185">Reference proteome</keyword>
<feature type="compositionally biased region" description="Basic and acidic residues" evidence="1">
    <location>
        <begin position="42"/>
        <end position="51"/>
    </location>
</feature>
<name>A0A7W6N9R0_9HYPH</name>
<comment type="caution">
    <text evidence="2">The sequence shown here is derived from an EMBL/GenBank/DDBJ whole genome shotgun (WGS) entry which is preliminary data.</text>
</comment>
<gene>
    <name evidence="2" type="ORF">GGR20_000327</name>
</gene>
<feature type="region of interest" description="Disordered" evidence="1">
    <location>
        <begin position="1"/>
        <end position="80"/>
    </location>
</feature>
<evidence type="ECO:0000313" key="2">
    <source>
        <dbReference type="EMBL" id="MBB4050709.1"/>
    </source>
</evidence>
<protein>
    <submittedName>
        <fullName evidence="2">Uncharacterized protein</fullName>
    </submittedName>
</protein>
<dbReference type="Proteomes" id="UP000547011">
    <property type="component" value="Unassembled WGS sequence"/>
</dbReference>
<dbReference type="EMBL" id="JACIEW010000001">
    <property type="protein sequence ID" value="MBB4050709.1"/>
    <property type="molecule type" value="Genomic_DNA"/>
</dbReference>
<feature type="compositionally biased region" description="Basic and acidic residues" evidence="1">
    <location>
        <begin position="59"/>
        <end position="80"/>
    </location>
</feature>
<organism evidence="2 3">
    <name type="scientific">Devosia subaequoris</name>
    <dbReference type="NCBI Taxonomy" id="395930"/>
    <lineage>
        <taxon>Bacteria</taxon>
        <taxon>Pseudomonadati</taxon>
        <taxon>Pseudomonadota</taxon>
        <taxon>Alphaproteobacteria</taxon>
        <taxon>Hyphomicrobiales</taxon>
        <taxon>Devosiaceae</taxon>
        <taxon>Devosia</taxon>
    </lineage>
</organism>
<dbReference type="RefSeq" id="WP_183309490.1">
    <property type="nucleotide sequence ID" value="NZ_JACIEW010000001.1"/>
</dbReference>
<sequence length="80" mass="8779">MTGAAVALSFHEGHAMTKSHQNSEPAPKETEPGQQQDDNIDDLGRRPDGTRLDQPIDPEEPRQSPPAKDDTSSTTDRSQR</sequence>